<sequence>MARMLLLLLGACAGSMAFQTGRTAAPRARVLASSVPGRRGLPSPRKPPTIARGAGVDRSAIVIKQDYSLALMFLVPGPIFMYTAALAGDSGSTFLGGFLLTALGLVFAAQTMRVRFVLDKDVFRVMKSPLPASWGAKVGIQSAGDNVVVGGENRWRYSSFVNYGFFPKGFVELGLPPILFYFKEQQTPQKGASGPGKLLSDASRSLFRASAPGQVHFAPAMCDCKELQQQLAAKGAKRMDVW</sequence>
<gene>
    <name evidence="3" type="ORF">KFE25_006276</name>
</gene>
<evidence type="ECO:0000313" key="4">
    <source>
        <dbReference type="Proteomes" id="UP000751190"/>
    </source>
</evidence>
<dbReference type="PANTHER" id="PTHR35550:SF2">
    <property type="entry name" value="OS05G0401200 PROTEIN"/>
    <property type="match status" value="1"/>
</dbReference>
<accession>A0A8J6CG69</accession>
<keyword evidence="4" id="KW-1185">Reference proteome</keyword>
<organism evidence="3 4">
    <name type="scientific">Diacronema lutheri</name>
    <name type="common">Unicellular marine alga</name>
    <name type="synonym">Monochrysis lutheri</name>
    <dbReference type="NCBI Taxonomy" id="2081491"/>
    <lineage>
        <taxon>Eukaryota</taxon>
        <taxon>Haptista</taxon>
        <taxon>Haptophyta</taxon>
        <taxon>Pavlovophyceae</taxon>
        <taxon>Pavlovales</taxon>
        <taxon>Pavlovaceae</taxon>
        <taxon>Diacronema</taxon>
    </lineage>
</organism>
<keyword evidence="1" id="KW-0812">Transmembrane</keyword>
<dbReference type="Pfam" id="PF11317">
    <property type="entry name" value="DUF3119"/>
    <property type="match status" value="1"/>
</dbReference>
<feature type="transmembrane region" description="Helical" evidence="1">
    <location>
        <begin position="79"/>
        <end position="108"/>
    </location>
</feature>
<evidence type="ECO:0000256" key="1">
    <source>
        <dbReference type="SAM" id="Phobius"/>
    </source>
</evidence>
<evidence type="ECO:0000256" key="2">
    <source>
        <dbReference type="SAM" id="SignalP"/>
    </source>
</evidence>
<feature type="signal peptide" evidence="2">
    <location>
        <begin position="1"/>
        <end position="17"/>
    </location>
</feature>
<keyword evidence="1" id="KW-1133">Transmembrane helix</keyword>
<comment type="caution">
    <text evidence="3">The sequence shown here is derived from an EMBL/GenBank/DDBJ whole genome shotgun (WGS) entry which is preliminary data.</text>
</comment>
<proteinExistence type="predicted"/>
<evidence type="ECO:0000313" key="3">
    <source>
        <dbReference type="EMBL" id="KAG8469821.1"/>
    </source>
</evidence>
<keyword evidence="1" id="KW-0472">Membrane</keyword>
<protein>
    <submittedName>
        <fullName evidence="3">Uncharacterized protein</fullName>
    </submittedName>
</protein>
<dbReference type="OrthoDB" id="1921626at2759"/>
<name>A0A8J6CG69_DIALT</name>
<reference evidence="3" key="1">
    <citation type="submission" date="2021-05" db="EMBL/GenBank/DDBJ databases">
        <title>The genome of the haptophyte Pavlova lutheri (Diacronema luteri, Pavlovales) - a model for lipid biosynthesis in eukaryotic algae.</title>
        <authorList>
            <person name="Hulatt C.J."/>
            <person name="Posewitz M.C."/>
        </authorList>
    </citation>
    <scope>NUCLEOTIDE SEQUENCE</scope>
    <source>
        <strain evidence="3">NIVA-4/92</strain>
    </source>
</reference>
<dbReference type="AlphaFoldDB" id="A0A8J6CG69"/>
<dbReference type="InterPro" id="IPR021467">
    <property type="entry name" value="DUF3119"/>
</dbReference>
<dbReference type="Proteomes" id="UP000751190">
    <property type="component" value="Unassembled WGS sequence"/>
</dbReference>
<keyword evidence="2" id="KW-0732">Signal</keyword>
<feature type="chain" id="PRO_5035310888" evidence="2">
    <location>
        <begin position="18"/>
        <end position="242"/>
    </location>
</feature>
<dbReference type="PANTHER" id="PTHR35550">
    <property type="match status" value="1"/>
</dbReference>
<dbReference type="EMBL" id="JAGTXO010000002">
    <property type="protein sequence ID" value="KAG8469821.1"/>
    <property type="molecule type" value="Genomic_DNA"/>
</dbReference>